<dbReference type="EMBL" id="JAATJJ010000001">
    <property type="protein sequence ID" value="NJB70255.1"/>
    <property type="molecule type" value="Genomic_DNA"/>
</dbReference>
<dbReference type="SUPFAM" id="SSF46689">
    <property type="entry name" value="Homeodomain-like"/>
    <property type="match status" value="1"/>
</dbReference>
<dbReference type="PANTHER" id="PTHR43280:SF2">
    <property type="entry name" value="HTH-TYPE TRANSCRIPTIONAL REGULATOR EXSA"/>
    <property type="match status" value="1"/>
</dbReference>
<reference evidence="5 6" key="1">
    <citation type="submission" date="2020-03" db="EMBL/GenBank/DDBJ databases">
        <title>Genomic Encyclopedia of Type Strains, Phase IV (KMG-IV): sequencing the most valuable type-strain genomes for metagenomic binning, comparative biology and taxonomic classification.</title>
        <authorList>
            <person name="Goeker M."/>
        </authorList>
    </citation>
    <scope>NUCLEOTIDE SEQUENCE [LARGE SCALE GENOMIC DNA]</scope>
    <source>
        <strain evidence="5 6">DSM 29762</strain>
    </source>
</reference>
<dbReference type="GO" id="GO:0003700">
    <property type="term" value="F:DNA-binding transcription factor activity"/>
    <property type="evidence" value="ECO:0007669"/>
    <property type="project" value="InterPro"/>
</dbReference>
<protein>
    <submittedName>
        <fullName evidence="5">AraC-like DNA-binding protein</fullName>
    </submittedName>
</protein>
<dbReference type="Gene3D" id="3.30.70.1230">
    <property type="entry name" value="Nucleotide cyclase"/>
    <property type="match status" value="1"/>
</dbReference>
<evidence type="ECO:0000259" key="4">
    <source>
        <dbReference type="PROSITE" id="PS01124"/>
    </source>
</evidence>
<dbReference type="GO" id="GO:0043565">
    <property type="term" value="F:sequence-specific DNA binding"/>
    <property type="evidence" value="ECO:0007669"/>
    <property type="project" value="InterPro"/>
</dbReference>
<dbReference type="Pfam" id="PF12833">
    <property type="entry name" value="HTH_18"/>
    <property type="match status" value="1"/>
</dbReference>
<keyword evidence="3" id="KW-0804">Transcription</keyword>
<dbReference type="Gene3D" id="3.30.70.3090">
    <property type="entry name" value="ORF SCO4226, nickel-binding ferredoxin-like monomer"/>
    <property type="match status" value="1"/>
</dbReference>
<keyword evidence="2 5" id="KW-0238">DNA-binding</keyword>
<dbReference type="PROSITE" id="PS00041">
    <property type="entry name" value="HTH_ARAC_FAMILY_1"/>
    <property type="match status" value="1"/>
</dbReference>
<organism evidence="5 6">
    <name type="scientific">Saonia flava</name>
    <dbReference type="NCBI Taxonomy" id="523696"/>
    <lineage>
        <taxon>Bacteria</taxon>
        <taxon>Pseudomonadati</taxon>
        <taxon>Bacteroidota</taxon>
        <taxon>Flavobacteriia</taxon>
        <taxon>Flavobacteriales</taxon>
        <taxon>Flavobacteriaceae</taxon>
        <taxon>Saonia</taxon>
    </lineage>
</organism>
<evidence type="ECO:0000256" key="2">
    <source>
        <dbReference type="ARBA" id="ARBA00023125"/>
    </source>
</evidence>
<gene>
    <name evidence="5" type="ORF">GGR42_000717</name>
</gene>
<evidence type="ECO:0000256" key="1">
    <source>
        <dbReference type="ARBA" id="ARBA00023015"/>
    </source>
</evidence>
<dbReference type="PROSITE" id="PS01124">
    <property type="entry name" value="HTH_ARAC_FAMILY_2"/>
    <property type="match status" value="1"/>
</dbReference>
<keyword evidence="6" id="KW-1185">Reference proteome</keyword>
<comment type="caution">
    <text evidence="5">The sequence shown here is derived from an EMBL/GenBank/DDBJ whole genome shotgun (WGS) entry which is preliminary data.</text>
</comment>
<feature type="domain" description="HTH araC/xylS-type" evidence="4">
    <location>
        <begin position="265"/>
        <end position="364"/>
    </location>
</feature>
<dbReference type="InterPro" id="IPR029787">
    <property type="entry name" value="Nucleotide_cyclase"/>
</dbReference>
<dbReference type="InterPro" id="IPR020449">
    <property type="entry name" value="Tscrpt_reg_AraC-type_HTH"/>
</dbReference>
<evidence type="ECO:0000256" key="3">
    <source>
        <dbReference type="ARBA" id="ARBA00023163"/>
    </source>
</evidence>
<dbReference type="InterPro" id="IPR018060">
    <property type="entry name" value="HTH_AraC"/>
</dbReference>
<dbReference type="Gene3D" id="1.10.10.60">
    <property type="entry name" value="Homeodomain-like"/>
    <property type="match status" value="2"/>
</dbReference>
<dbReference type="InterPro" id="IPR042557">
    <property type="entry name" value="SCO4226"/>
</dbReference>
<dbReference type="SMART" id="SM00342">
    <property type="entry name" value="HTH_ARAC"/>
    <property type="match status" value="1"/>
</dbReference>
<dbReference type="InterPro" id="IPR009057">
    <property type="entry name" value="Homeodomain-like_sf"/>
</dbReference>
<dbReference type="PANTHER" id="PTHR43280">
    <property type="entry name" value="ARAC-FAMILY TRANSCRIPTIONAL REGULATOR"/>
    <property type="match status" value="1"/>
</dbReference>
<name>A0A846QX96_9FLAO</name>
<sequence>MPIFMDRHEIPKEISAEHVAQMHKEDMKIEHLYNCKGMTYWCDEKRHTAFCLIEAPNKEAIQKMHNHAHGDFPHSIIEVDDAIVESFLGRIADPKVSKDTELNIIKDPAFRIIMVISIKKTSFENTMSHQLISDTIAYTNSIIISLEKFRGRIVKQKSDYFLCSFKDISNAVLCALEIQKGVNKTKKQSSSLTLNIGLSAGAPVTEKDSIFEDTIRMAERLCDNVKGQIAMTSEVKDLFESENLKLSIDDKIVKVLNTNSEKFLNMLMDYTENEWYNPTLSAEGLSKHLGYSKSQLYRKMIANTGTSPNTFIKEYRLGKALNLLNKQADNISEVAFKTGFNSPAYFSKCFQETYGILPSKYIQQYI</sequence>
<dbReference type="Pfam" id="PF14026">
    <property type="entry name" value="SCO4226-like"/>
    <property type="match status" value="1"/>
</dbReference>
<dbReference type="InterPro" id="IPR025336">
    <property type="entry name" value="SCO4226-like"/>
</dbReference>
<dbReference type="InterPro" id="IPR018062">
    <property type="entry name" value="HTH_AraC-typ_CS"/>
</dbReference>
<dbReference type="Proteomes" id="UP000590442">
    <property type="component" value="Unassembled WGS sequence"/>
</dbReference>
<dbReference type="RefSeq" id="WP_167960903.1">
    <property type="nucleotide sequence ID" value="NZ_JAATJJ010000001.1"/>
</dbReference>
<evidence type="ECO:0000313" key="6">
    <source>
        <dbReference type="Proteomes" id="UP000590442"/>
    </source>
</evidence>
<dbReference type="SUPFAM" id="SSF55073">
    <property type="entry name" value="Nucleotide cyclase"/>
    <property type="match status" value="1"/>
</dbReference>
<evidence type="ECO:0000313" key="5">
    <source>
        <dbReference type="EMBL" id="NJB70255.1"/>
    </source>
</evidence>
<accession>A0A846QX96</accession>
<proteinExistence type="predicted"/>
<dbReference type="PRINTS" id="PR00032">
    <property type="entry name" value="HTHARAC"/>
</dbReference>
<keyword evidence="1" id="KW-0805">Transcription regulation</keyword>
<dbReference type="AlphaFoldDB" id="A0A846QX96"/>